<evidence type="ECO:0000313" key="2">
    <source>
        <dbReference type="Proteomes" id="UP000813462"/>
    </source>
</evidence>
<dbReference type="Proteomes" id="UP000813462">
    <property type="component" value="Unassembled WGS sequence"/>
</dbReference>
<dbReference type="AlphaFoldDB" id="A0A978VNH7"/>
<accession>A0A978VNH7</accession>
<name>A0A978VNH7_ZIZJJ</name>
<dbReference type="EMBL" id="JAEACU010000003">
    <property type="protein sequence ID" value="KAH7537102.1"/>
    <property type="molecule type" value="Genomic_DNA"/>
</dbReference>
<reference evidence="1" key="1">
    <citation type="journal article" date="2021" name="Front. Plant Sci.">
        <title>Chromosome-Scale Genome Assembly for Chinese Sour Jujube and Insights Into Its Genome Evolution and Domestication Signature.</title>
        <authorList>
            <person name="Shen L.-Y."/>
            <person name="Luo H."/>
            <person name="Wang X.-L."/>
            <person name="Wang X.-M."/>
            <person name="Qiu X.-J."/>
            <person name="Liu H."/>
            <person name="Zhou S.-S."/>
            <person name="Jia K.-H."/>
            <person name="Nie S."/>
            <person name="Bao Y.-T."/>
            <person name="Zhang R.-G."/>
            <person name="Yun Q.-Z."/>
            <person name="Chai Y.-H."/>
            <person name="Lu J.-Y."/>
            <person name="Li Y."/>
            <person name="Zhao S.-W."/>
            <person name="Mao J.-F."/>
            <person name="Jia S.-G."/>
            <person name="Mao Y.-M."/>
        </authorList>
    </citation>
    <scope>NUCLEOTIDE SEQUENCE</scope>
    <source>
        <strain evidence="1">AT0</strain>
        <tissue evidence="1">Leaf</tissue>
    </source>
</reference>
<protein>
    <submittedName>
        <fullName evidence="1">Uncharacterized protein</fullName>
    </submittedName>
</protein>
<dbReference type="InterPro" id="IPR012862">
    <property type="entry name" value="DUF1635"/>
</dbReference>
<comment type="caution">
    <text evidence="1">The sequence shown here is derived from an EMBL/GenBank/DDBJ whole genome shotgun (WGS) entry which is preliminary data.</text>
</comment>
<dbReference type="Pfam" id="PF07795">
    <property type="entry name" value="DUF1635"/>
    <property type="match status" value="1"/>
</dbReference>
<sequence>MLNQNDHESSSKTDHIHNTKLKCARAPLVVWSNRKKKLESHFKVVMELDQCSPFNWGFCYEEEGMEELRYGLLHTTLELETTILSAKEEITKREEELLHLKDLLCKAIRERNEAQSECQKLMFDNLILNQQLQKRQSHHDHAQHLKQPQEEVVFASLNEEDPKGSKSNQHYGTSDTTDENILIASPDIESAVLQPPLLSSPLPPAVMKLVEGKPLPEKGKLLQAVREAGPLLQTLLLAGPLPQWQHPPPRLDTIDIPPVAISPPPSRLLQHQESCISVNDCFGKKRSLSLCDGPDFCSNTTKYQKVVLD</sequence>
<dbReference type="PANTHER" id="PTHR33431:SF2">
    <property type="entry name" value="CAMP-DEPENDENT PROTEIN KINASE CATALYTIC SUBUNIT-LIKE"/>
    <property type="match status" value="1"/>
</dbReference>
<gene>
    <name evidence="1" type="ORF">FEM48_Zijuj03G0056300</name>
</gene>
<organism evidence="1 2">
    <name type="scientific">Ziziphus jujuba var. spinosa</name>
    <dbReference type="NCBI Taxonomy" id="714518"/>
    <lineage>
        <taxon>Eukaryota</taxon>
        <taxon>Viridiplantae</taxon>
        <taxon>Streptophyta</taxon>
        <taxon>Embryophyta</taxon>
        <taxon>Tracheophyta</taxon>
        <taxon>Spermatophyta</taxon>
        <taxon>Magnoliopsida</taxon>
        <taxon>eudicotyledons</taxon>
        <taxon>Gunneridae</taxon>
        <taxon>Pentapetalae</taxon>
        <taxon>rosids</taxon>
        <taxon>fabids</taxon>
        <taxon>Rosales</taxon>
        <taxon>Rhamnaceae</taxon>
        <taxon>Paliureae</taxon>
        <taxon>Ziziphus</taxon>
    </lineage>
</organism>
<proteinExistence type="predicted"/>
<dbReference type="PANTHER" id="PTHR33431">
    <property type="entry name" value="ENABLED-LIKE PROTEIN (DUF1635)"/>
    <property type="match status" value="1"/>
</dbReference>
<evidence type="ECO:0000313" key="1">
    <source>
        <dbReference type="EMBL" id="KAH7537102.1"/>
    </source>
</evidence>